<evidence type="ECO:0000313" key="3">
    <source>
        <dbReference type="Proteomes" id="UP000008021"/>
    </source>
</evidence>
<protein>
    <submittedName>
        <fullName evidence="2">Uncharacterized protein</fullName>
    </submittedName>
</protein>
<evidence type="ECO:0000313" key="2">
    <source>
        <dbReference type="EnsemblPlants" id="OMERI07G04210.1"/>
    </source>
</evidence>
<dbReference type="Proteomes" id="UP000008021">
    <property type="component" value="Chromosome 7"/>
</dbReference>
<keyword evidence="1" id="KW-0812">Transmembrane</keyword>
<reference evidence="2" key="2">
    <citation type="submission" date="2018-05" db="EMBL/GenBank/DDBJ databases">
        <title>OmerRS3 (Oryza meridionalis Reference Sequence Version 3).</title>
        <authorList>
            <person name="Zhang J."/>
            <person name="Kudrna D."/>
            <person name="Lee S."/>
            <person name="Talag J."/>
            <person name="Welchert J."/>
            <person name="Wing R.A."/>
        </authorList>
    </citation>
    <scope>NUCLEOTIDE SEQUENCE [LARGE SCALE GENOMIC DNA]</scope>
    <source>
        <strain evidence="2">cv. OR44</strain>
    </source>
</reference>
<keyword evidence="3" id="KW-1185">Reference proteome</keyword>
<name>A0A0E0E8E4_9ORYZ</name>
<accession>A0A0E0E8E4</accession>
<reference evidence="2" key="1">
    <citation type="submission" date="2015-04" db="UniProtKB">
        <authorList>
            <consortium name="EnsemblPlants"/>
        </authorList>
    </citation>
    <scope>IDENTIFICATION</scope>
</reference>
<organism evidence="2">
    <name type="scientific">Oryza meridionalis</name>
    <dbReference type="NCBI Taxonomy" id="40149"/>
    <lineage>
        <taxon>Eukaryota</taxon>
        <taxon>Viridiplantae</taxon>
        <taxon>Streptophyta</taxon>
        <taxon>Embryophyta</taxon>
        <taxon>Tracheophyta</taxon>
        <taxon>Spermatophyta</taxon>
        <taxon>Magnoliopsida</taxon>
        <taxon>Liliopsida</taxon>
        <taxon>Poales</taxon>
        <taxon>Poaceae</taxon>
        <taxon>BOP clade</taxon>
        <taxon>Oryzoideae</taxon>
        <taxon>Oryzeae</taxon>
        <taxon>Oryzinae</taxon>
        <taxon>Oryza</taxon>
    </lineage>
</organism>
<keyword evidence="1" id="KW-1133">Transmembrane helix</keyword>
<dbReference type="Gramene" id="OMERI07G04210.1">
    <property type="protein sequence ID" value="OMERI07G04210.1"/>
    <property type="gene ID" value="OMERI07G04210"/>
</dbReference>
<feature type="transmembrane region" description="Helical" evidence="1">
    <location>
        <begin position="84"/>
        <end position="100"/>
    </location>
</feature>
<proteinExistence type="predicted"/>
<evidence type="ECO:0000256" key="1">
    <source>
        <dbReference type="SAM" id="Phobius"/>
    </source>
</evidence>
<dbReference type="HOGENOM" id="CLU_2088681_0_0_1"/>
<feature type="transmembrane region" description="Helical" evidence="1">
    <location>
        <begin position="12"/>
        <end position="31"/>
    </location>
</feature>
<dbReference type="EnsemblPlants" id="OMERI07G04210.1">
    <property type="protein sequence ID" value="OMERI07G04210.1"/>
    <property type="gene ID" value="OMERI07G04210"/>
</dbReference>
<keyword evidence="1" id="KW-0472">Membrane</keyword>
<sequence>MVGIYREAASILRAHCQLFTCIAAAFVLPLFTRIATAFVLPLSLLFLVHIAIFHALFSHIDFDDSAAPGTPAQRRLLHRPIDDWFALLLFKAAYLLAILFKADHRSLQNGTVGFAFE</sequence>
<dbReference type="AlphaFoldDB" id="A0A0E0E8E4"/>
<feature type="transmembrane region" description="Helical" evidence="1">
    <location>
        <begin position="38"/>
        <end position="57"/>
    </location>
</feature>